<accession>A0A382BHX6</accession>
<protein>
    <submittedName>
        <fullName evidence="1">Uncharacterized protein</fullName>
    </submittedName>
</protein>
<sequence length="154" mass="17356">MSHGLDKIDPRYVDGTRGRENQVLKLDGDKDPDFRDLVEVANPTGTTGHNGQYLFDNSAEFHTFILNHNNSVLKFTGLEGTRGSFQVRTFNNSGNGTLNFFDFDEFLWLGQKPTRDVIIPSGQTYVLAATYHGDYKSQYPDLQDWSAVFVTEAP</sequence>
<dbReference type="AlphaFoldDB" id="A0A382BHX6"/>
<reference evidence="1" key="1">
    <citation type="submission" date="2018-05" db="EMBL/GenBank/DDBJ databases">
        <authorList>
            <person name="Lanie J.A."/>
            <person name="Ng W.-L."/>
            <person name="Kazmierczak K.M."/>
            <person name="Andrzejewski T.M."/>
            <person name="Davidsen T.M."/>
            <person name="Wayne K.J."/>
            <person name="Tettelin H."/>
            <person name="Glass J.I."/>
            <person name="Rusch D."/>
            <person name="Podicherti R."/>
            <person name="Tsui H.-C.T."/>
            <person name="Winkler M.E."/>
        </authorList>
    </citation>
    <scope>NUCLEOTIDE SEQUENCE</scope>
</reference>
<organism evidence="1">
    <name type="scientific">marine metagenome</name>
    <dbReference type="NCBI Taxonomy" id="408172"/>
    <lineage>
        <taxon>unclassified sequences</taxon>
        <taxon>metagenomes</taxon>
        <taxon>ecological metagenomes</taxon>
    </lineage>
</organism>
<proteinExistence type="predicted"/>
<name>A0A382BHX6_9ZZZZ</name>
<evidence type="ECO:0000313" key="1">
    <source>
        <dbReference type="EMBL" id="SVB12882.1"/>
    </source>
</evidence>
<dbReference type="EMBL" id="UINC01029709">
    <property type="protein sequence ID" value="SVB12882.1"/>
    <property type="molecule type" value="Genomic_DNA"/>
</dbReference>
<gene>
    <name evidence="1" type="ORF">METZ01_LOCUS165736</name>
</gene>